<evidence type="ECO:0000256" key="2">
    <source>
        <dbReference type="ARBA" id="ARBA00022692"/>
    </source>
</evidence>
<evidence type="ECO:0000313" key="13">
    <source>
        <dbReference type="Proteomes" id="UP000735302"/>
    </source>
</evidence>
<feature type="transmembrane region" description="Helical" evidence="10">
    <location>
        <begin position="1139"/>
        <end position="1158"/>
    </location>
</feature>
<keyword evidence="3 10" id="KW-1133">Transmembrane helix</keyword>
<evidence type="ECO:0000256" key="9">
    <source>
        <dbReference type="SAM" id="MobiDB-lite"/>
    </source>
</evidence>
<feature type="domain" description="G-protein coupled receptors family 1 profile" evidence="11">
    <location>
        <begin position="1092"/>
        <end position="1155"/>
    </location>
</feature>
<dbReference type="InterPro" id="IPR017452">
    <property type="entry name" value="GPCR_Rhodpsn_7TM"/>
</dbReference>
<name>A0AAV3Y414_9GAST</name>
<feature type="region of interest" description="Disordered" evidence="9">
    <location>
        <begin position="871"/>
        <end position="902"/>
    </location>
</feature>
<dbReference type="PROSITE" id="PS50262">
    <property type="entry name" value="G_PROTEIN_RECEP_F1_2"/>
    <property type="match status" value="2"/>
</dbReference>
<feature type="region of interest" description="Disordered" evidence="9">
    <location>
        <begin position="236"/>
        <end position="308"/>
    </location>
</feature>
<feature type="transmembrane region" description="Helical" evidence="10">
    <location>
        <begin position="154"/>
        <end position="176"/>
    </location>
</feature>
<feature type="compositionally biased region" description="Low complexity" evidence="9">
    <location>
        <begin position="1059"/>
        <end position="1085"/>
    </location>
</feature>
<feature type="transmembrane region" description="Helical" evidence="10">
    <location>
        <begin position="112"/>
        <end position="133"/>
    </location>
</feature>
<keyword evidence="6 8" id="KW-0675">Receptor</keyword>
<evidence type="ECO:0000256" key="8">
    <source>
        <dbReference type="RuleBase" id="RU000688"/>
    </source>
</evidence>
<dbReference type="InterPro" id="IPR050125">
    <property type="entry name" value="GPCR_opsins"/>
</dbReference>
<dbReference type="PROSITE" id="PS00237">
    <property type="entry name" value="G_PROTEIN_RECEP_F1_1"/>
    <property type="match status" value="1"/>
</dbReference>
<dbReference type="GO" id="GO:0004930">
    <property type="term" value="F:G protein-coupled receptor activity"/>
    <property type="evidence" value="ECO:0007669"/>
    <property type="project" value="UniProtKB-KW"/>
</dbReference>
<evidence type="ECO:0000256" key="3">
    <source>
        <dbReference type="ARBA" id="ARBA00022989"/>
    </source>
</evidence>
<comment type="similarity">
    <text evidence="8">Belongs to the G-protein coupled receptor 1 family.</text>
</comment>
<feature type="region of interest" description="Disordered" evidence="9">
    <location>
        <begin position="1038"/>
        <end position="1090"/>
    </location>
</feature>
<evidence type="ECO:0000256" key="7">
    <source>
        <dbReference type="ARBA" id="ARBA00023224"/>
    </source>
</evidence>
<accession>A0AAV3Y414</accession>
<evidence type="ECO:0000256" key="10">
    <source>
        <dbReference type="SAM" id="Phobius"/>
    </source>
</evidence>
<dbReference type="InterPro" id="IPR000276">
    <property type="entry name" value="GPCR_Rhodpsn"/>
</dbReference>
<dbReference type="PANTHER" id="PTHR24240">
    <property type="entry name" value="OPSIN"/>
    <property type="match status" value="1"/>
</dbReference>
<dbReference type="EMBL" id="BLXT01000430">
    <property type="protein sequence ID" value="GFN76942.1"/>
    <property type="molecule type" value="Genomic_DNA"/>
</dbReference>
<reference evidence="12 13" key="1">
    <citation type="journal article" date="2021" name="Elife">
        <title>Chloroplast acquisition without the gene transfer in kleptoplastic sea slugs, Plakobranchus ocellatus.</title>
        <authorList>
            <person name="Maeda T."/>
            <person name="Takahashi S."/>
            <person name="Yoshida T."/>
            <person name="Shimamura S."/>
            <person name="Takaki Y."/>
            <person name="Nagai Y."/>
            <person name="Toyoda A."/>
            <person name="Suzuki Y."/>
            <person name="Arimoto A."/>
            <person name="Ishii H."/>
            <person name="Satoh N."/>
            <person name="Nishiyama T."/>
            <person name="Hasebe M."/>
            <person name="Maruyama T."/>
            <person name="Minagawa J."/>
            <person name="Obokata J."/>
            <person name="Shigenobu S."/>
        </authorList>
    </citation>
    <scope>NUCLEOTIDE SEQUENCE [LARGE SCALE GENOMIC DNA]</scope>
</reference>
<feature type="domain" description="G-protein coupled receptors family 1 profile" evidence="11">
    <location>
        <begin position="54"/>
        <end position="230"/>
    </location>
</feature>
<dbReference type="CDD" id="cd00637">
    <property type="entry name" value="7tm_classA_rhodopsin-like"/>
    <property type="match status" value="2"/>
</dbReference>
<keyword evidence="5 10" id="KW-0472">Membrane</keyword>
<dbReference type="AlphaFoldDB" id="A0AAV3Y414"/>
<feature type="compositionally biased region" description="Basic and acidic residues" evidence="9">
    <location>
        <begin position="470"/>
        <end position="479"/>
    </location>
</feature>
<feature type="compositionally biased region" description="Polar residues" evidence="9">
    <location>
        <begin position="879"/>
        <end position="899"/>
    </location>
</feature>
<organism evidence="12 13">
    <name type="scientific">Plakobranchus ocellatus</name>
    <dbReference type="NCBI Taxonomy" id="259542"/>
    <lineage>
        <taxon>Eukaryota</taxon>
        <taxon>Metazoa</taxon>
        <taxon>Spiralia</taxon>
        <taxon>Lophotrochozoa</taxon>
        <taxon>Mollusca</taxon>
        <taxon>Gastropoda</taxon>
        <taxon>Heterobranchia</taxon>
        <taxon>Euthyneura</taxon>
        <taxon>Panpulmonata</taxon>
        <taxon>Sacoglossa</taxon>
        <taxon>Placobranchoidea</taxon>
        <taxon>Plakobranchidae</taxon>
        <taxon>Plakobranchus</taxon>
    </lineage>
</organism>
<evidence type="ECO:0000259" key="11">
    <source>
        <dbReference type="PROSITE" id="PS50262"/>
    </source>
</evidence>
<keyword evidence="2 8" id="KW-0812">Transmembrane</keyword>
<evidence type="ECO:0000313" key="12">
    <source>
        <dbReference type="EMBL" id="GFN76942.1"/>
    </source>
</evidence>
<keyword evidence="7 8" id="KW-0807">Transducer</keyword>
<feature type="region of interest" description="Disordered" evidence="9">
    <location>
        <begin position="645"/>
        <end position="666"/>
    </location>
</feature>
<comment type="subcellular location">
    <subcellularLocation>
        <location evidence="1">Membrane</location>
        <topology evidence="1">Multi-pass membrane protein</topology>
    </subcellularLocation>
</comment>
<proteinExistence type="inferred from homology"/>
<dbReference type="Gene3D" id="1.20.1070.10">
    <property type="entry name" value="Rhodopsin 7-helix transmembrane proteins"/>
    <property type="match status" value="2"/>
</dbReference>
<feature type="transmembrane region" description="Helical" evidence="10">
    <location>
        <begin position="74"/>
        <end position="100"/>
    </location>
</feature>
<evidence type="ECO:0000256" key="6">
    <source>
        <dbReference type="ARBA" id="ARBA00023170"/>
    </source>
</evidence>
<evidence type="ECO:0000256" key="4">
    <source>
        <dbReference type="ARBA" id="ARBA00023040"/>
    </source>
</evidence>
<sequence length="1197" mass="132491">MLEPSQTSFLSSGEDSWSNSSTTAPSEFESFPSTWEKVLEVGTLSTICVSAVVSNVSLWIVVLTTRSLRNESNYLILCLSLADLLVSTVSMPITVATIITSGWTLSRTTCTAMGYINMLAFVASVESLGVISVNRYVKICRPSMFVDVYTTKSVLLMSAGVWLVSGIMSLPPLFGWARYSYLPLASICFCNWSLSWSYAFFMIACCFCVPCTIMMVCYVSILRAFQRSSKTLQSFSQPQKPAASLSAPAAQRDDRQGGGHQDEGGGQQKPMDISFGKAQTDTPVSVKIADDNGLGNGENNLRNQRSAPVKINETAERYFREDLSLSKHYRDDSHNGCHRSEDEGDENDRCENVEHMKSRSDEATVCGQSEIVGEESKHGNCRREHGSTVTFVTAADLTLPQGSDCLLTSDSTKPLSKLDPHTDQSGIQIDKQISLFSNRSIVESRETSEAENTFVSRASDESRGNPQGLKADKANKDTSGEENTNEQMREKMPRVTPSKQISLEESADEDIISNHCVNNNFTCAKTLHISGNSHNCKVGATAARDVSPNSPSKTSIILSDADLDNFNNENAINQLKTKGSSTCCLCYLSTDKSSRMNSYSNGHALTQGINHDLKSSYDSNILCKCSKTANCTTNSGRNNEYIFHDNFPRSHSHSNKTNRKYERKSQTRVVGKLLNVSIVNRNNLNILNTKIASINKRKAIKKFLNPAFHSDLTTIKEDVVSSFTPSLGREDMCVEDKLCFLKKNSKPFSTLSISNNNNRQRVCTSVTENGYSRSPEYKGAIPASMRNVLHFLINAEPTKSSQLSCTEEQRSTSIEQNYLPIDEVAQKSPSTSHCNAQRENAGWSHCYSRDNDGGKATSADANSFVPCTNLPIPPRNKESNSQPLKKHNGLTTHTKTACPNGSRRAKVVSFSKFFQQSKRNRVSMLPHAKSRHADMDAHSTAAFVQRTGMTGATLTNQTQASAQHSKDAPLVNVKPATDFETFDFRQVNSSRSEDITRLARSEARQDTVSSDRHILSQIDTSTECSETAKKAPFLNTNSFKPSTFHSRPESHLAPPSRNPATQEETPSTSSSLSLPSSQKPTSSSARGSTLDRRRREEFRLSASLLVVIVLFIVCWFPYCISMFLFIYRPDISGRSLDMTALLLGYLNSSVNPIVYGLMNRRFKDGYRTLFKKYAPSCCFRRGRRKVFNVVSTITVKD</sequence>
<keyword evidence="4 8" id="KW-0297">G-protein coupled receptor</keyword>
<feature type="compositionally biased region" description="Polar residues" evidence="9">
    <location>
        <begin position="1"/>
        <end position="25"/>
    </location>
</feature>
<feature type="transmembrane region" description="Helical" evidence="10">
    <location>
        <begin position="196"/>
        <end position="221"/>
    </location>
</feature>
<feature type="region of interest" description="Disordered" evidence="9">
    <location>
        <begin position="443"/>
        <end position="501"/>
    </location>
</feature>
<keyword evidence="13" id="KW-1185">Reference proteome</keyword>
<dbReference type="PRINTS" id="PR00237">
    <property type="entry name" value="GPCRRHODOPSN"/>
</dbReference>
<feature type="compositionally biased region" description="Basic and acidic residues" evidence="9">
    <location>
        <begin position="251"/>
        <end position="263"/>
    </location>
</feature>
<dbReference type="GO" id="GO:0016020">
    <property type="term" value="C:membrane"/>
    <property type="evidence" value="ECO:0007669"/>
    <property type="project" value="UniProtKB-SubCell"/>
</dbReference>
<feature type="region of interest" description="Disordered" evidence="9">
    <location>
        <begin position="1"/>
        <end position="28"/>
    </location>
</feature>
<protein>
    <submittedName>
        <fullName evidence="12">Rhodopsin, gq-coupled</fullName>
    </submittedName>
</protein>
<evidence type="ECO:0000256" key="1">
    <source>
        <dbReference type="ARBA" id="ARBA00004141"/>
    </source>
</evidence>
<dbReference type="Pfam" id="PF00001">
    <property type="entry name" value="7tm_1"/>
    <property type="match status" value="2"/>
</dbReference>
<dbReference type="SUPFAM" id="SSF81321">
    <property type="entry name" value="Family A G protein-coupled receptor-like"/>
    <property type="match status" value="2"/>
</dbReference>
<feature type="transmembrane region" description="Helical" evidence="10">
    <location>
        <begin position="1102"/>
        <end position="1127"/>
    </location>
</feature>
<dbReference type="Proteomes" id="UP000735302">
    <property type="component" value="Unassembled WGS sequence"/>
</dbReference>
<gene>
    <name evidence="12" type="ORF">PoB_000344800</name>
</gene>
<evidence type="ECO:0000256" key="5">
    <source>
        <dbReference type="ARBA" id="ARBA00023136"/>
    </source>
</evidence>
<feature type="transmembrane region" description="Helical" evidence="10">
    <location>
        <begin position="41"/>
        <end position="62"/>
    </location>
</feature>
<comment type="caution">
    <text evidence="12">The sequence shown here is derived from an EMBL/GenBank/DDBJ whole genome shotgun (WGS) entry which is preliminary data.</text>
</comment>